<accession>V6LHA4</accession>
<keyword evidence="1" id="KW-0175">Coiled coil</keyword>
<dbReference type="Proteomes" id="UP000018208">
    <property type="component" value="Unassembled WGS sequence"/>
</dbReference>
<sequence length="342" mass="40192">MIDDLSYEYETFLSAVTKIIGKDALNNLMQSSQLKAKIQYSITQETLFYEQLKKLQTKFDNQQVQLDSANSINLFLKQKIQQYQNRLLDDIYDPIRQLKEKNQIIKLSIPEQDHLVYIKKIHILNQTVFQLKSNILAIEQEKTQLKSDYQLLKLKLQVSNKNDYTALTERIKLLEQQTEFYARIIDVKSKDFTLAEFAHVFEENTQLRSQISILQQQLAETQSSITTDQKQVIEENNFLQNQIYELQFQITRNQSIYKETAYELRQQIKQLENPITASMDPEFEPCSPQILASMSKQQICQLENNSSFGNVEDILQIKQPLFQFQAINDIELLTTEQILNQQ</sequence>
<evidence type="ECO:0000313" key="3">
    <source>
        <dbReference type="EMBL" id="KAH0577810.1"/>
    </source>
</evidence>
<evidence type="ECO:0000313" key="4">
    <source>
        <dbReference type="Proteomes" id="UP000018208"/>
    </source>
</evidence>
<evidence type="ECO:0000256" key="1">
    <source>
        <dbReference type="SAM" id="Coils"/>
    </source>
</evidence>
<evidence type="ECO:0000313" key="2">
    <source>
        <dbReference type="EMBL" id="EST43945.1"/>
    </source>
</evidence>
<proteinExistence type="predicted"/>
<keyword evidence="4" id="KW-1185">Reference proteome</keyword>
<dbReference type="AlphaFoldDB" id="V6LHA4"/>
<dbReference type="EMBL" id="KI546130">
    <property type="protein sequence ID" value="EST43945.1"/>
    <property type="molecule type" value="Genomic_DNA"/>
</dbReference>
<name>V6LHA4_9EUKA</name>
<reference evidence="3" key="2">
    <citation type="submission" date="2020-12" db="EMBL/GenBank/DDBJ databases">
        <title>New Spironucleus salmonicida genome in near-complete chromosomes.</title>
        <authorList>
            <person name="Xu F."/>
            <person name="Kurt Z."/>
            <person name="Jimenez-Gonzalez A."/>
            <person name="Astvaldsson A."/>
            <person name="Andersson J.O."/>
            <person name="Svard S.G."/>
        </authorList>
    </citation>
    <scope>NUCLEOTIDE SEQUENCE</scope>
    <source>
        <strain evidence="3">ATCC 50377</strain>
    </source>
</reference>
<feature type="coiled-coil region" evidence="1">
    <location>
        <begin position="52"/>
        <end position="86"/>
    </location>
</feature>
<gene>
    <name evidence="2" type="ORF">SS50377_16247</name>
    <name evidence="3" type="ORF">SS50377_21164</name>
</gene>
<reference evidence="2 3" key="1">
    <citation type="journal article" date="2014" name="PLoS Genet.">
        <title>The Genome of Spironucleus salmonicida Highlights a Fish Pathogen Adapted to Fluctuating Environments.</title>
        <authorList>
            <person name="Xu F."/>
            <person name="Jerlstrom-Hultqvist J."/>
            <person name="Einarsson E."/>
            <person name="Astvaldsson A."/>
            <person name="Svard S.G."/>
            <person name="Andersson J.O."/>
        </authorList>
    </citation>
    <scope>NUCLEOTIDE SEQUENCE</scope>
    <source>
        <strain evidence="3">ATCC 50377</strain>
    </source>
</reference>
<dbReference type="EMBL" id="AUWU02000001">
    <property type="protein sequence ID" value="KAH0577810.1"/>
    <property type="molecule type" value="Genomic_DNA"/>
</dbReference>
<organism evidence="2">
    <name type="scientific">Spironucleus salmonicida</name>
    <dbReference type="NCBI Taxonomy" id="348837"/>
    <lineage>
        <taxon>Eukaryota</taxon>
        <taxon>Metamonada</taxon>
        <taxon>Diplomonadida</taxon>
        <taxon>Hexamitidae</taxon>
        <taxon>Hexamitinae</taxon>
        <taxon>Spironucleus</taxon>
    </lineage>
</organism>
<dbReference type="VEuPathDB" id="GiardiaDB:SS50377_21164"/>
<protein>
    <submittedName>
        <fullName evidence="2">Uncharacterized protein</fullName>
    </submittedName>
</protein>